<gene>
    <name evidence="1" type="ORF">UT41_C0001G0553</name>
</gene>
<protein>
    <submittedName>
        <fullName evidence="1">Uncharacterized protein</fullName>
    </submittedName>
</protein>
<dbReference type="STRING" id="1619013.UT41_C0001G0553"/>
<reference evidence="1 2" key="1">
    <citation type="journal article" date="2015" name="Nature">
        <title>rRNA introns, odd ribosomes, and small enigmatic genomes across a large radiation of phyla.</title>
        <authorList>
            <person name="Brown C.T."/>
            <person name="Hug L.A."/>
            <person name="Thomas B.C."/>
            <person name="Sharon I."/>
            <person name="Castelle C.J."/>
            <person name="Singh A."/>
            <person name="Wilkins M.J."/>
            <person name="Williams K.H."/>
            <person name="Banfield J.F."/>
        </authorList>
    </citation>
    <scope>NUCLEOTIDE SEQUENCE [LARGE SCALE GENOMIC DNA]</scope>
</reference>
<evidence type="ECO:0000313" key="1">
    <source>
        <dbReference type="EMBL" id="KKR13009.1"/>
    </source>
</evidence>
<accession>A0A0G0N9Y8</accession>
<name>A0A0G0N9Y8_9BACT</name>
<organism evidence="1 2">
    <name type="scientific">Candidatus Wolfebacteria bacterium GW2011_GWC2_39_22</name>
    <dbReference type="NCBI Taxonomy" id="1619013"/>
    <lineage>
        <taxon>Bacteria</taxon>
        <taxon>Candidatus Wolfeibacteriota</taxon>
    </lineage>
</organism>
<dbReference type="EMBL" id="LBWR01000001">
    <property type="protein sequence ID" value="KKR13009.1"/>
    <property type="molecule type" value="Genomic_DNA"/>
</dbReference>
<dbReference type="Proteomes" id="UP000034665">
    <property type="component" value="Unassembled WGS sequence"/>
</dbReference>
<evidence type="ECO:0000313" key="2">
    <source>
        <dbReference type="Proteomes" id="UP000034665"/>
    </source>
</evidence>
<sequence length="99" mass="10855">MRAGGVMDLVVMDLAEKRKKMKLTVLHRAGGKWHASEESKLANGLTPEVQSHPQYPEYLILVGHHTKEATLAAIGGGMAYTATQVVGASHEDLPWPYKF</sequence>
<proteinExistence type="predicted"/>
<comment type="caution">
    <text evidence="1">The sequence shown here is derived from an EMBL/GenBank/DDBJ whole genome shotgun (WGS) entry which is preliminary data.</text>
</comment>
<dbReference type="AlphaFoldDB" id="A0A0G0N9Y8"/>